<keyword evidence="5" id="KW-1185">Reference proteome</keyword>
<dbReference type="InterPro" id="IPR048332">
    <property type="entry name" value="GD_AH_C"/>
</dbReference>
<keyword evidence="2" id="KW-0456">Lyase</keyword>
<evidence type="ECO:0000313" key="5">
    <source>
        <dbReference type="Proteomes" id="UP000197065"/>
    </source>
</evidence>
<dbReference type="PANTHER" id="PTHR30536">
    <property type="entry name" value="ALTRONATE/GALACTARATE DEHYDRATASE"/>
    <property type="match status" value="1"/>
</dbReference>
<dbReference type="InterPro" id="IPR013974">
    <property type="entry name" value="SAF"/>
</dbReference>
<keyword evidence="4" id="KW-0378">Hydrolase</keyword>
<dbReference type="Pfam" id="PF20629">
    <property type="entry name" value="GD_AH_C"/>
    <property type="match status" value="1"/>
</dbReference>
<dbReference type="SMART" id="SM00858">
    <property type="entry name" value="SAF"/>
    <property type="match status" value="1"/>
</dbReference>
<evidence type="ECO:0000256" key="2">
    <source>
        <dbReference type="ARBA" id="ARBA00023239"/>
    </source>
</evidence>
<dbReference type="GO" id="GO:0016829">
    <property type="term" value="F:lyase activity"/>
    <property type="evidence" value="ECO:0007669"/>
    <property type="project" value="UniProtKB-KW"/>
</dbReference>
<organism evidence="4 5">
    <name type="scientific">Arboricoccus pini</name>
    <dbReference type="NCBI Taxonomy" id="1963835"/>
    <lineage>
        <taxon>Bacteria</taxon>
        <taxon>Pseudomonadati</taxon>
        <taxon>Pseudomonadota</taxon>
        <taxon>Alphaproteobacteria</taxon>
        <taxon>Geminicoccales</taxon>
        <taxon>Geminicoccaceae</taxon>
        <taxon>Arboricoccus</taxon>
    </lineage>
</organism>
<dbReference type="CDD" id="cd11613">
    <property type="entry name" value="SAF_AH_GD"/>
    <property type="match status" value="1"/>
</dbReference>
<dbReference type="PANTHER" id="PTHR30536:SF5">
    <property type="entry name" value="ALTRONATE DEHYDRATASE"/>
    <property type="match status" value="1"/>
</dbReference>
<dbReference type="InterPro" id="IPR052172">
    <property type="entry name" value="UxaA_altronate/galactarate_dh"/>
</dbReference>
<proteinExistence type="inferred from homology"/>
<accession>A0A212RTP2</accession>
<protein>
    <submittedName>
        <fullName evidence="4">Altronate hydrolase</fullName>
    </submittedName>
</protein>
<reference evidence="4 5" key="1">
    <citation type="submission" date="2017-06" db="EMBL/GenBank/DDBJ databases">
        <authorList>
            <person name="Kim H.J."/>
            <person name="Triplett B.A."/>
        </authorList>
    </citation>
    <scope>NUCLEOTIDE SEQUENCE [LARGE SCALE GENOMIC DNA]</scope>
    <source>
        <strain evidence="4 5">B29T1</strain>
    </source>
</reference>
<dbReference type="OrthoDB" id="9804574at2"/>
<evidence type="ECO:0000259" key="3">
    <source>
        <dbReference type="SMART" id="SM00858"/>
    </source>
</evidence>
<dbReference type="GO" id="GO:0016787">
    <property type="term" value="F:hydrolase activity"/>
    <property type="evidence" value="ECO:0007669"/>
    <property type="project" value="UniProtKB-KW"/>
</dbReference>
<sequence length="508" mass="53835">MSAPATTLRLNRNDNVVVARIDIQPGTVLAAENIIASTKIPAGHKVATRPVAKGEPIRKFNQIIGFATTDIEAGQHVHVQNCAMGDFARDYAIGADAHPTPMLPVNERASFQGFLRHNGKAGTRNFLGVLSTVNCSASVCKFIADKFPKEVLARFPNVDGIVAITHGTGCGMADRGDGFATLQRTLWGFAGHPNFAGILMIGLGCEVNQIDFLLEAYGIQPGPHFQVMTMQDTGGTRKTIERATAMLTDMLPAANQATRQAISASELAVGLQCGGSDGYSGIGANPALGACADLLVAHGGTPVLAETPEIYGAEHLLTRRAVSEAVATKLIDRIKWWEDYTARNGGEMNNNPSPGNKAGGLTTILEKSLGAAAKGGTTNLVDVLRYAEPLRTHGFVFMDSPGYDPASATGQVASGCQLIAFTTGRGSCFGFKPAPSMKIATNTTMFRRMEEDMDINCGTIIDGEESIEAAGRRIFDYLLDMASGKPSKSELLGIGDNEFVPWQIGAVM</sequence>
<comment type="similarity">
    <text evidence="1">Belongs to the UxaA family.</text>
</comment>
<feature type="domain" description="SAF" evidence="3">
    <location>
        <begin position="14"/>
        <end position="83"/>
    </location>
</feature>
<dbReference type="EMBL" id="FYEH01000014">
    <property type="protein sequence ID" value="SNB75973.1"/>
    <property type="molecule type" value="Genomic_DNA"/>
</dbReference>
<dbReference type="GO" id="GO:0019698">
    <property type="term" value="P:D-galacturonate catabolic process"/>
    <property type="evidence" value="ECO:0007669"/>
    <property type="project" value="TreeGrafter"/>
</dbReference>
<dbReference type="RefSeq" id="WP_088562560.1">
    <property type="nucleotide sequence ID" value="NZ_FYEH01000014.1"/>
</dbReference>
<dbReference type="Gene3D" id="2.30.130.110">
    <property type="match status" value="1"/>
</dbReference>
<dbReference type="Pfam" id="PF04295">
    <property type="entry name" value="GD_AH_second"/>
    <property type="match status" value="1"/>
</dbReference>
<dbReference type="InterPro" id="IPR044144">
    <property type="entry name" value="SAF_UxaA/GarD"/>
</dbReference>
<gene>
    <name evidence="4" type="ORF">SAMN07250955_11447</name>
</gene>
<evidence type="ECO:0000313" key="4">
    <source>
        <dbReference type="EMBL" id="SNB75973.1"/>
    </source>
</evidence>
<dbReference type="Proteomes" id="UP000197065">
    <property type="component" value="Unassembled WGS sequence"/>
</dbReference>
<dbReference type="InterPro" id="IPR007392">
    <property type="entry name" value="GD_AH_second"/>
</dbReference>
<dbReference type="Pfam" id="PF08666">
    <property type="entry name" value="SAF"/>
    <property type="match status" value="1"/>
</dbReference>
<evidence type="ECO:0000256" key="1">
    <source>
        <dbReference type="ARBA" id="ARBA00010986"/>
    </source>
</evidence>
<name>A0A212RTP2_9PROT</name>
<dbReference type="AlphaFoldDB" id="A0A212RTP2"/>